<gene>
    <name evidence="1" type="ORF">BBI15_07240</name>
</gene>
<protein>
    <submittedName>
        <fullName evidence="1">Uncharacterized protein</fullName>
    </submittedName>
</protein>
<sequence length="74" mass="8674">MEVKNVTQKFDLGDIYCLFWQLGHSFFPFRLSAITSFQRHLKLQFWQRGIKYVLSSAGFWLIGKLDGIGQCDNK</sequence>
<reference evidence="1" key="1">
    <citation type="submission" date="2016-10" db="EMBL/GenBank/DDBJ databases">
        <authorList>
            <person name="See-Too W.S."/>
        </authorList>
    </citation>
    <scope>NUCLEOTIDE SEQUENCE [LARGE SCALE GENOMIC DNA]</scope>
    <source>
        <strain evidence="1">DSM 23997</strain>
    </source>
</reference>
<dbReference type="EMBL" id="CP016539">
    <property type="protein sequence ID" value="ANU20020.1"/>
    <property type="molecule type" value="Genomic_DNA"/>
</dbReference>
<evidence type="ECO:0000313" key="2">
    <source>
        <dbReference type="Proteomes" id="UP000092650"/>
    </source>
</evidence>
<dbReference type="Proteomes" id="UP000092650">
    <property type="component" value="Chromosome"/>
</dbReference>
<accession>A0A1C7E837</accession>
<keyword evidence="2" id="KW-1185">Reference proteome</keyword>
<evidence type="ECO:0000313" key="1">
    <source>
        <dbReference type="EMBL" id="ANU20020.1"/>
    </source>
</evidence>
<dbReference type="AlphaFoldDB" id="A0A1C7E837"/>
<name>A0A1C7E837_9BACL</name>
<organism evidence="1 2">
    <name type="scientific">Planococcus plakortidis</name>
    <dbReference type="NCBI Taxonomy" id="1038856"/>
    <lineage>
        <taxon>Bacteria</taxon>
        <taxon>Bacillati</taxon>
        <taxon>Bacillota</taxon>
        <taxon>Bacilli</taxon>
        <taxon>Bacillales</taxon>
        <taxon>Caryophanaceae</taxon>
        <taxon>Planococcus</taxon>
    </lineage>
</organism>
<dbReference type="RefSeq" id="WP_068869746.1">
    <property type="nucleotide sequence ID" value="NZ_CP016539.2"/>
</dbReference>
<dbReference type="KEGG" id="ppla:BBI15_07240"/>
<proteinExistence type="predicted"/>